<dbReference type="AlphaFoldDB" id="A0A4R3UVV0"/>
<accession>A0A4R3UVV0</accession>
<evidence type="ECO:0000313" key="2">
    <source>
        <dbReference type="Proteomes" id="UP000294692"/>
    </source>
</evidence>
<name>A0A4R3UVV0_9BURK</name>
<evidence type="ECO:0000313" key="1">
    <source>
        <dbReference type="EMBL" id="TCU95292.1"/>
    </source>
</evidence>
<keyword evidence="2" id="KW-1185">Reference proteome</keyword>
<reference evidence="1 2" key="1">
    <citation type="submission" date="2019-03" db="EMBL/GenBank/DDBJ databases">
        <title>Genomic Encyclopedia of Type Strains, Phase IV (KMG-IV): sequencing the most valuable type-strain genomes for metagenomic binning, comparative biology and taxonomic classification.</title>
        <authorList>
            <person name="Goeker M."/>
        </authorList>
    </citation>
    <scope>NUCLEOTIDE SEQUENCE [LARGE SCALE GENOMIC DNA]</scope>
    <source>
        <strain evidence="1 2">DSM 100048</strain>
    </source>
</reference>
<sequence length="95" mass="10049">MASGSSGQAAHFDQQVFAQRTADTAVAHFHQLFVGTGKFGASLANQGGIDVDFGHVVDDDRHALSFSIVEDVIEQRGFARAEKAGENGDGQSRIS</sequence>
<gene>
    <name evidence="1" type="ORF">EV686_108135</name>
</gene>
<dbReference type="Proteomes" id="UP000294692">
    <property type="component" value="Unassembled WGS sequence"/>
</dbReference>
<proteinExistence type="predicted"/>
<protein>
    <submittedName>
        <fullName evidence="1">Uncharacterized protein</fullName>
    </submittedName>
</protein>
<dbReference type="EMBL" id="SMBX01000008">
    <property type="protein sequence ID" value="TCU95292.1"/>
    <property type="molecule type" value="Genomic_DNA"/>
</dbReference>
<comment type="caution">
    <text evidence="1">The sequence shown here is derived from an EMBL/GenBank/DDBJ whole genome shotgun (WGS) entry which is preliminary data.</text>
</comment>
<organism evidence="1 2">
    <name type="scientific">Paracandidimonas soli</name>
    <dbReference type="NCBI Taxonomy" id="1917182"/>
    <lineage>
        <taxon>Bacteria</taxon>
        <taxon>Pseudomonadati</taxon>
        <taxon>Pseudomonadota</taxon>
        <taxon>Betaproteobacteria</taxon>
        <taxon>Burkholderiales</taxon>
        <taxon>Alcaligenaceae</taxon>
        <taxon>Paracandidimonas</taxon>
    </lineage>
</organism>